<gene>
    <name evidence="8" type="primary">LOC115542183</name>
</gene>
<reference evidence="8" key="3">
    <citation type="submission" date="2025-09" db="UniProtKB">
        <authorList>
            <consortium name="Ensembl"/>
        </authorList>
    </citation>
    <scope>IDENTIFICATION</scope>
</reference>
<evidence type="ECO:0000256" key="4">
    <source>
        <dbReference type="ARBA" id="ARBA00023125"/>
    </source>
</evidence>
<evidence type="ECO:0000259" key="7">
    <source>
        <dbReference type="PROSITE" id="PS50950"/>
    </source>
</evidence>
<protein>
    <submittedName>
        <fullName evidence="8">THAP domain-containing protein 2-like</fullName>
    </submittedName>
</protein>
<evidence type="ECO:0000256" key="1">
    <source>
        <dbReference type="ARBA" id="ARBA00022723"/>
    </source>
</evidence>
<feature type="domain" description="THAP-type" evidence="7">
    <location>
        <begin position="1"/>
        <end position="83"/>
    </location>
</feature>
<keyword evidence="3" id="KW-0862">Zinc</keyword>
<dbReference type="Gene3D" id="6.20.210.20">
    <property type="entry name" value="THAP domain"/>
    <property type="match status" value="1"/>
</dbReference>
<feature type="coiled-coil region" evidence="6">
    <location>
        <begin position="140"/>
        <end position="174"/>
    </location>
</feature>
<evidence type="ECO:0000256" key="3">
    <source>
        <dbReference type="ARBA" id="ARBA00022833"/>
    </source>
</evidence>
<dbReference type="InterPro" id="IPR026521">
    <property type="entry name" value="THAP2"/>
</dbReference>
<keyword evidence="2 5" id="KW-0863">Zinc-finger</keyword>
<dbReference type="InterPro" id="IPR006612">
    <property type="entry name" value="THAP_Znf"/>
</dbReference>
<keyword evidence="4 5" id="KW-0238">DNA-binding</keyword>
<dbReference type="GO" id="GO:0003677">
    <property type="term" value="F:DNA binding"/>
    <property type="evidence" value="ECO:0007669"/>
    <property type="project" value="UniProtKB-UniRule"/>
</dbReference>
<organism evidence="8 9">
    <name type="scientific">Gadus morhua</name>
    <name type="common">Atlantic cod</name>
    <dbReference type="NCBI Taxonomy" id="8049"/>
    <lineage>
        <taxon>Eukaryota</taxon>
        <taxon>Metazoa</taxon>
        <taxon>Chordata</taxon>
        <taxon>Craniata</taxon>
        <taxon>Vertebrata</taxon>
        <taxon>Euteleostomi</taxon>
        <taxon>Actinopterygii</taxon>
        <taxon>Neopterygii</taxon>
        <taxon>Teleostei</taxon>
        <taxon>Neoteleostei</taxon>
        <taxon>Acanthomorphata</taxon>
        <taxon>Zeiogadaria</taxon>
        <taxon>Gadariae</taxon>
        <taxon>Gadiformes</taxon>
        <taxon>Gadoidei</taxon>
        <taxon>Gadidae</taxon>
        <taxon>Gadus</taxon>
    </lineage>
</organism>
<keyword evidence="1" id="KW-0479">Metal-binding</keyword>
<dbReference type="InterPro" id="IPR038441">
    <property type="entry name" value="THAP_Znf_sf"/>
</dbReference>
<evidence type="ECO:0000256" key="6">
    <source>
        <dbReference type="SAM" id="Coils"/>
    </source>
</evidence>
<accession>A0A8C5A0N5</accession>
<evidence type="ECO:0000313" key="8">
    <source>
        <dbReference type="Ensembl" id="ENSGMOP00000025122.1"/>
    </source>
</evidence>
<proteinExistence type="predicted"/>
<dbReference type="SMART" id="SM00692">
    <property type="entry name" value="DM3"/>
    <property type="match status" value="1"/>
</dbReference>
<dbReference type="OMA" id="KPRGCSP"/>
<dbReference type="PROSITE" id="PS50950">
    <property type="entry name" value="ZF_THAP"/>
    <property type="match status" value="1"/>
</dbReference>
<dbReference type="Proteomes" id="UP000694546">
    <property type="component" value="Chromosome 1"/>
</dbReference>
<dbReference type="SUPFAM" id="SSF57716">
    <property type="entry name" value="Glucocorticoid receptor-like (DNA-binding domain)"/>
    <property type="match status" value="1"/>
</dbReference>
<dbReference type="GeneTree" id="ENSGT00940000165627"/>
<evidence type="ECO:0000313" key="9">
    <source>
        <dbReference type="Proteomes" id="UP000694546"/>
    </source>
</evidence>
<sequence length="184" mass="21046">MPQTCAAFGCSNRRNDTSKCRGITFHKFPKDPVRRKDWTIAMRRKDFQPNNTTVLCSSHFTTDDFDRTGQTIRLKDCVSPSVFTSTPEHLKKVPHKARLTRTSMKAAEERVVSVVVPGVTRTTPSTAVKSIPDHHYALDQIQVKSKVIKAQKRIDELEKQLRNAKDRERRLKLTVKSLISNQTE</sequence>
<dbReference type="PANTHER" id="PTHR47696">
    <property type="entry name" value="THAP DOMAIN-CONTAINING PROTEIN 2"/>
    <property type="match status" value="1"/>
</dbReference>
<name>A0A8C5A0N5_GADMO</name>
<reference evidence="8" key="2">
    <citation type="submission" date="2025-08" db="UniProtKB">
        <authorList>
            <consortium name="Ensembl"/>
        </authorList>
    </citation>
    <scope>IDENTIFICATION</scope>
</reference>
<dbReference type="AlphaFoldDB" id="A0A8C5A0N5"/>
<keyword evidence="9" id="KW-1185">Reference proteome</keyword>
<dbReference type="PANTHER" id="PTHR47696:SF1">
    <property type="entry name" value="THAP DOMAIN-CONTAINING PROTEIN 2"/>
    <property type="match status" value="1"/>
</dbReference>
<reference evidence="8" key="1">
    <citation type="submission" date="2019-07" db="EMBL/GenBank/DDBJ databases">
        <authorList>
            <consortium name="Wellcome Sanger Institute Data Sharing"/>
        </authorList>
    </citation>
    <scope>NUCLEOTIDE SEQUENCE [LARGE SCALE GENOMIC DNA]</scope>
</reference>
<dbReference type="Ensembl" id="ENSGMOT00000061705.1">
    <property type="protein sequence ID" value="ENSGMOP00000025122.1"/>
    <property type="gene ID" value="ENSGMOG00000024039.1"/>
</dbReference>
<dbReference type="OrthoDB" id="7312725at2759"/>
<evidence type="ECO:0000256" key="5">
    <source>
        <dbReference type="PROSITE-ProRule" id="PRU00309"/>
    </source>
</evidence>
<dbReference type="RefSeq" id="XP_030210203.1">
    <property type="nucleotide sequence ID" value="XM_030354343.1"/>
</dbReference>
<dbReference type="KEGG" id="gmh:115542183"/>
<dbReference type="GO" id="GO:0008270">
    <property type="term" value="F:zinc ion binding"/>
    <property type="evidence" value="ECO:0007669"/>
    <property type="project" value="UniProtKB-KW"/>
</dbReference>
<keyword evidence="6" id="KW-0175">Coiled coil</keyword>
<dbReference type="SMART" id="SM00980">
    <property type="entry name" value="THAP"/>
    <property type="match status" value="1"/>
</dbReference>
<dbReference type="GeneID" id="115542183"/>
<evidence type="ECO:0000256" key="2">
    <source>
        <dbReference type="ARBA" id="ARBA00022771"/>
    </source>
</evidence>
<dbReference type="Pfam" id="PF05485">
    <property type="entry name" value="THAP"/>
    <property type="match status" value="1"/>
</dbReference>